<keyword evidence="3" id="KW-1185">Reference proteome</keyword>
<evidence type="ECO:0000256" key="1">
    <source>
        <dbReference type="SAM" id="MobiDB-lite"/>
    </source>
</evidence>
<protein>
    <submittedName>
        <fullName evidence="2">Uncharacterized protein</fullName>
    </submittedName>
</protein>
<proteinExistence type="predicted"/>
<feature type="compositionally biased region" description="Basic and acidic residues" evidence="1">
    <location>
        <begin position="71"/>
        <end position="82"/>
    </location>
</feature>
<feature type="compositionally biased region" description="Basic and acidic residues" evidence="1">
    <location>
        <begin position="42"/>
        <end position="57"/>
    </location>
</feature>
<name>A0ABD0WIM0_UMBPY</name>
<organism evidence="2 3">
    <name type="scientific">Umbra pygmaea</name>
    <name type="common">Eastern mudminnow</name>
    <dbReference type="NCBI Taxonomy" id="75934"/>
    <lineage>
        <taxon>Eukaryota</taxon>
        <taxon>Metazoa</taxon>
        <taxon>Chordata</taxon>
        <taxon>Craniata</taxon>
        <taxon>Vertebrata</taxon>
        <taxon>Euteleostomi</taxon>
        <taxon>Actinopterygii</taxon>
        <taxon>Neopterygii</taxon>
        <taxon>Teleostei</taxon>
        <taxon>Protacanthopterygii</taxon>
        <taxon>Esociformes</taxon>
        <taxon>Umbridae</taxon>
        <taxon>Umbra</taxon>
    </lineage>
</organism>
<dbReference type="EMBL" id="JAGEUA010000006">
    <property type="protein sequence ID" value="KAL0973389.1"/>
    <property type="molecule type" value="Genomic_DNA"/>
</dbReference>
<reference evidence="2 3" key="1">
    <citation type="submission" date="2024-06" db="EMBL/GenBank/DDBJ databases">
        <authorList>
            <person name="Pan Q."/>
            <person name="Wen M."/>
            <person name="Jouanno E."/>
            <person name="Zahm M."/>
            <person name="Klopp C."/>
            <person name="Cabau C."/>
            <person name="Louis A."/>
            <person name="Berthelot C."/>
            <person name="Parey E."/>
            <person name="Roest Crollius H."/>
            <person name="Montfort J."/>
            <person name="Robinson-Rechavi M."/>
            <person name="Bouchez O."/>
            <person name="Lampietro C."/>
            <person name="Lopez Roques C."/>
            <person name="Donnadieu C."/>
            <person name="Postlethwait J."/>
            <person name="Bobe J."/>
            <person name="Verreycken H."/>
            <person name="Guiguen Y."/>
        </authorList>
    </citation>
    <scope>NUCLEOTIDE SEQUENCE [LARGE SCALE GENOMIC DNA]</scope>
    <source>
        <strain evidence="2">Up_M1</strain>
        <tissue evidence="2">Testis</tissue>
    </source>
</reference>
<sequence>MSQLHFMSDFGGEGVAELEPELGLASECSDSSHDQPAFPSLPHDDWKRPHPALHEDVEMGGSGSGSGTESHGNESHGNDSHGNESVGSSNGLGSSVKDSALLESSGSNKR</sequence>
<dbReference type="Proteomes" id="UP001557470">
    <property type="component" value="Unassembled WGS sequence"/>
</dbReference>
<feature type="compositionally biased region" description="Low complexity" evidence="1">
    <location>
        <begin position="83"/>
        <end position="96"/>
    </location>
</feature>
<comment type="caution">
    <text evidence="2">The sequence shown here is derived from an EMBL/GenBank/DDBJ whole genome shotgun (WGS) entry which is preliminary data.</text>
</comment>
<dbReference type="AlphaFoldDB" id="A0ABD0WIM0"/>
<evidence type="ECO:0000313" key="3">
    <source>
        <dbReference type="Proteomes" id="UP001557470"/>
    </source>
</evidence>
<evidence type="ECO:0000313" key="2">
    <source>
        <dbReference type="EMBL" id="KAL0973389.1"/>
    </source>
</evidence>
<accession>A0ABD0WIM0</accession>
<gene>
    <name evidence="2" type="ORF">UPYG_G00202820</name>
</gene>
<feature type="region of interest" description="Disordered" evidence="1">
    <location>
        <begin position="17"/>
        <end position="110"/>
    </location>
</feature>